<keyword evidence="2" id="KW-1185">Reference proteome</keyword>
<gene>
    <name evidence="1" type="ORF">BVC80_1837g316</name>
</gene>
<organism evidence="1 2">
    <name type="scientific">Macleaya cordata</name>
    <name type="common">Five-seeded plume-poppy</name>
    <name type="synonym">Bocconia cordata</name>
    <dbReference type="NCBI Taxonomy" id="56857"/>
    <lineage>
        <taxon>Eukaryota</taxon>
        <taxon>Viridiplantae</taxon>
        <taxon>Streptophyta</taxon>
        <taxon>Embryophyta</taxon>
        <taxon>Tracheophyta</taxon>
        <taxon>Spermatophyta</taxon>
        <taxon>Magnoliopsida</taxon>
        <taxon>Ranunculales</taxon>
        <taxon>Papaveraceae</taxon>
        <taxon>Papaveroideae</taxon>
        <taxon>Macleaya</taxon>
    </lineage>
</organism>
<accession>A0A200R458</accession>
<dbReference type="InParanoid" id="A0A200R458"/>
<protein>
    <submittedName>
        <fullName evidence="1">Uncharacterized protein</fullName>
    </submittedName>
</protein>
<dbReference type="OrthoDB" id="1867012at2759"/>
<dbReference type="FunCoup" id="A0A200R458">
    <property type="interactions" value="788"/>
</dbReference>
<evidence type="ECO:0000313" key="2">
    <source>
        <dbReference type="Proteomes" id="UP000195402"/>
    </source>
</evidence>
<dbReference type="PANTHER" id="PTHR36763">
    <property type="entry name" value="EXPRESSED PROTEIN"/>
    <property type="match status" value="1"/>
</dbReference>
<comment type="caution">
    <text evidence="1">The sequence shown here is derived from an EMBL/GenBank/DDBJ whole genome shotgun (WGS) entry which is preliminary data.</text>
</comment>
<sequence length="191" mass="21774">MSGTTAVGGNSELQSWGMLSKEQLIYLFNRFSFLTSQPDVKKRIAGAVKDKQEAVGVTTAIQEEILLEMGVDPRFGIACLGKVNMVYENDRDLMIKFYGFVAKEEMACDEAELEPDEFADKMHFQHKLQEQQLEMLKHMRTFHRDDQSAILETLHKQMENASFDNSAAVLTSSQIQEIIRRKTSSPFNNSR</sequence>
<dbReference type="Proteomes" id="UP000195402">
    <property type="component" value="Unassembled WGS sequence"/>
</dbReference>
<name>A0A200R458_MACCD</name>
<dbReference type="OMA" id="TSMMTRP"/>
<evidence type="ECO:0000313" key="1">
    <source>
        <dbReference type="EMBL" id="OVA17491.1"/>
    </source>
</evidence>
<reference evidence="1 2" key="1">
    <citation type="journal article" date="2017" name="Mol. Plant">
        <title>The Genome of Medicinal Plant Macleaya cordata Provides New Insights into Benzylisoquinoline Alkaloids Metabolism.</title>
        <authorList>
            <person name="Liu X."/>
            <person name="Liu Y."/>
            <person name="Huang P."/>
            <person name="Ma Y."/>
            <person name="Qing Z."/>
            <person name="Tang Q."/>
            <person name="Cao H."/>
            <person name="Cheng P."/>
            <person name="Zheng Y."/>
            <person name="Yuan Z."/>
            <person name="Zhou Y."/>
            <person name="Liu J."/>
            <person name="Tang Z."/>
            <person name="Zhuo Y."/>
            <person name="Zhang Y."/>
            <person name="Yu L."/>
            <person name="Huang J."/>
            <person name="Yang P."/>
            <person name="Peng Q."/>
            <person name="Zhang J."/>
            <person name="Jiang W."/>
            <person name="Zhang Z."/>
            <person name="Lin K."/>
            <person name="Ro D.K."/>
            <person name="Chen X."/>
            <person name="Xiong X."/>
            <person name="Shang Y."/>
            <person name="Huang S."/>
            <person name="Zeng J."/>
        </authorList>
    </citation>
    <scope>NUCLEOTIDE SEQUENCE [LARGE SCALE GENOMIC DNA]</scope>
    <source>
        <strain evidence="2">cv. BLH2017</strain>
        <tissue evidence="1">Root</tissue>
    </source>
</reference>
<proteinExistence type="predicted"/>
<dbReference type="AlphaFoldDB" id="A0A200R458"/>
<dbReference type="PANTHER" id="PTHR36763:SF1">
    <property type="entry name" value="EXPRESSED PROTEIN"/>
    <property type="match status" value="1"/>
</dbReference>
<dbReference type="STRING" id="56857.A0A200R458"/>
<dbReference type="EMBL" id="MVGT01000438">
    <property type="protein sequence ID" value="OVA17491.1"/>
    <property type="molecule type" value="Genomic_DNA"/>
</dbReference>